<dbReference type="InterPro" id="IPR036291">
    <property type="entry name" value="NAD(P)-bd_dom_sf"/>
</dbReference>
<keyword evidence="2" id="KW-0808">Transferase</keyword>
<evidence type="ECO:0000313" key="2">
    <source>
        <dbReference type="EMBL" id="KIC04750.1"/>
    </source>
</evidence>
<gene>
    <name evidence="2" type="ORF">LRN_1735</name>
</gene>
<keyword evidence="2" id="KW-0548">Nucleotidyltransferase</keyword>
<dbReference type="SUPFAM" id="SSF51735">
    <property type="entry name" value="NAD(P)-binding Rossmann-fold domains"/>
    <property type="match status" value="1"/>
</dbReference>
<feature type="domain" description="Gfo/Idh/MocA-like oxidoreductase N-terminal" evidence="1">
    <location>
        <begin position="3"/>
        <end position="55"/>
    </location>
</feature>
<sequence length="57" mass="6697">MIEKVDAVFIESDVKDRYEQIKYVLERGKHVLCDLPMAIGRSKQRELLEIAKKMNAF</sequence>
<dbReference type="Proteomes" id="UP000031011">
    <property type="component" value="Unassembled WGS sequence"/>
</dbReference>
<organism evidence="2 3">
    <name type="scientific">Ligilactobacillus ruminis DPC 6832</name>
    <dbReference type="NCBI Taxonomy" id="1402208"/>
    <lineage>
        <taxon>Bacteria</taxon>
        <taxon>Bacillati</taxon>
        <taxon>Bacillota</taxon>
        <taxon>Bacilli</taxon>
        <taxon>Lactobacillales</taxon>
        <taxon>Lactobacillaceae</taxon>
        <taxon>Ligilactobacillus</taxon>
    </lineage>
</organism>
<proteinExistence type="predicted"/>
<comment type="caution">
    <text evidence="2">The sequence shown here is derived from an EMBL/GenBank/DDBJ whole genome shotgun (WGS) entry which is preliminary data.</text>
</comment>
<dbReference type="AlphaFoldDB" id="A0A837DWD9"/>
<dbReference type="InterPro" id="IPR000683">
    <property type="entry name" value="Gfo/Idh/MocA-like_OxRdtase_N"/>
</dbReference>
<dbReference type="Pfam" id="PF01408">
    <property type="entry name" value="GFO_IDH_MocA"/>
    <property type="match status" value="1"/>
</dbReference>
<evidence type="ECO:0000313" key="3">
    <source>
        <dbReference type="Proteomes" id="UP000031011"/>
    </source>
</evidence>
<reference evidence="2 3" key="1">
    <citation type="journal article" date="2015" name="BMC Microbiol.">
        <title>Lactobacillus ruminis strains cluster according to their mammalian gut source.</title>
        <authorList>
            <person name="O' Donnell M.M."/>
            <person name="Harris H.M."/>
            <person name="Lynch D.B."/>
            <person name="Ross R.P."/>
            <person name="O'Toole P.W."/>
        </authorList>
    </citation>
    <scope>NUCLEOTIDE SEQUENCE [LARGE SCALE GENOMIC DNA]</scope>
    <source>
        <strain evidence="2 3">DPC 6832</strain>
    </source>
</reference>
<dbReference type="Gene3D" id="3.40.50.720">
    <property type="entry name" value="NAD(P)-binding Rossmann-like Domain"/>
    <property type="match status" value="1"/>
</dbReference>
<evidence type="ECO:0000259" key="1">
    <source>
        <dbReference type="Pfam" id="PF01408"/>
    </source>
</evidence>
<dbReference type="GO" id="GO:0000166">
    <property type="term" value="F:nucleotide binding"/>
    <property type="evidence" value="ECO:0007669"/>
    <property type="project" value="InterPro"/>
</dbReference>
<protein>
    <submittedName>
        <fullName evidence="2">Glycerol-3-phosphate cytidylyltransferase</fullName>
    </submittedName>
</protein>
<dbReference type="GO" id="GO:0016779">
    <property type="term" value="F:nucleotidyltransferase activity"/>
    <property type="evidence" value="ECO:0007669"/>
    <property type="project" value="UniProtKB-KW"/>
</dbReference>
<name>A0A837DWD9_9LACO</name>
<accession>A0A837DWD9</accession>
<dbReference type="EMBL" id="AWYA01000083">
    <property type="protein sequence ID" value="KIC04750.1"/>
    <property type="molecule type" value="Genomic_DNA"/>
</dbReference>